<evidence type="ECO:0000313" key="5">
    <source>
        <dbReference type="Proteomes" id="UP001153404"/>
    </source>
</evidence>
<dbReference type="InterPro" id="IPR050887">
    <property type="entry name" value="Beta-mannosidase_GH2"/>
</dbReference>
<dbReference type="RefSeq" id="WP_277538466.1">
    <property type="nucleotide sequence ID" value="NZ_JAPDIA010000009.1"/>
</dbReference>
<feature type="domain" description="Beta-mannosidase-like galactose-binding" evidence="3">
    <location>
        <begin position="15"/>
        <end position="144"/>
    </location>
</feature>
<organism evidence="4 5">
    <name type="scientific">Cohnella rhizosphaerae</name>
    <dbReference type="NCBI Taxonomy" id="1457232"/>
    <lineage>
        <taxon>Bacteria</taxon>
        <taxon>Bacillati</taxon>
        <taxon>Bacillota</taxon>
        <taxon>Bacilli</taxon>
        <taxon>Bacillales</taxon>
        <taxon>Paenibacillaceae</taxon>
        <taxon>Cohnella</taxon>
    </lineage>
</organism>
<keyword evidence="5" id="KW-1185">Reference proteome</keyword>
<dbReference type="InterPro" id="IPR008979">
    <property type="entry name" value="Galactose-bd-like_sf"/>
</dbReference>
<keyword evidence="2" id="KW-0326">Glycosidase</keyword>
<dbReference type="AlphaFoldDB" id="A0A9X4KZ05"/>
<dbReference type="PANTHER" id="PTHR43730">
    <property type="entry name" value="BETA-MANNOSIDASE"/>
    <property type="match status" value="1"/>
</dbReference>
<dbReference type="GO" id="GO:0004567">
    <property type="term" value="F:beta-mannosidase activity"/>
    <property type="evidence" value="ECO:0007669"/>
    <property type="project" value="TreeGrafter"/>
</dbReference>
<proteinExistence type="predicted"/>
<comment type="caution">
    <text evidence="4">The sequence shown here is derived from an EMBL/GenBank/DDBJ whole genome shotgun (WGS) entry which is preliminary data.</text>
</comment>
<dbReference type="EMBL" id="JAPDIA010000009">
    <property type="protein sequence ID" value="MDG0813951.1"/>
    <property type="molecule type" value="Genomic_DNA"/>
</dbReference>
<sequence length="219" mass="24426">MIKAEYVYSLSGKDWTLSCEGGAFPTVPAQVPGNIQADLENARCLKPIYYGVGDERIWEVARHDWRYSKSFEVPAEWAGKRIKLSFDGADYACDVYLDGLPIASHEGQFERFSADITDRVGAGTTHELSVLFHKMPPELEEYIQKSDGAGSGEGTEFFFVWGDEQDPSGAPGSEEHHELQLRLGHEHLDDGAVEGCRAVRLRHGPHRRSARAKRAGRHV</sequence>
<keyword evidence="1" id="KW-0378">Hydrolase</keyword>
<protein>
    <recommendedName>
        <fullName evidence="3">Beta-mannosidase-like galactose-binding domain-containing protein</fullName>
    </recommendedName>
</protein>
<evidence type="ECO:0000256" key="2">
    <source>
        <dbReference type="ARBA" id="ARBA00023295"/>
    </source>
</evidence>
<reference evidence="4" key="1">
    <citation type="submission" date="2022-10" db="EMBL/GenBank/DDBJ databases">
        <title>Comparative genomic analysis of Cohnella hashimotonis sp. nov., isolated from the International Space Station.</title>
        <authorList>
            <person name="Simpson A."/>
            <person name="Venkateswaran K."/>
        </authorList>
    </citation>
    <scope>NUCLEOTIDE SEQUENCE</scope>
    <source>
        <strain evidence="4">DSM 28161</strain>
    </source>
</reference>
<evidence type="ECO:0000259" key="3">
    <source>
        <dbReference type="Pfam" id="PF22666"/>
    </source>
</evidence>
<dbReference type="GO" id="GO:0006516">
    <property type="term" value="P:glycoprotein catabolic process"/>
    <property type="evidence" value="ECO:0007669"/>
    <property type="project" value="TreeGrafter"/>
</dbReference>
<dbReference type="InterPro" id="IPR054593">
    <property type="entry name" value="Beta-mannosidase-like_N2"/>
</dbReference>
<accession>A0A9X4KZ05</accession>
<dbReference type="Proteomes" id="UP001153404">
    <property type="component" value="Unassembled WGS sequence"/>
</dbReference>
<name>A0A9X4KZ05_9BACL</name>
<evidence type="ECO:0000256" key="1">
    <source>
        <dbReference type="ARBA" id="ARBA00022801"/>
    </source>
</evidence>
<gene>
    <name evidence="4" type="ORF">OMP40_35180</name>
</gene>
<evidence type="ECO:0000313" key="4">
    <source>
        <dbReference type="EMBL" id="MDG0813951.1"/>
    </source>
</evidence>
<dbReference type="PANTHER" id="PTHR43730:SF1">
    <property type="entry name" value="BETA-MANNOSIDASE"/>
    <property type="match status" value="1"/>
</dbReference>
<dbReference type="Pfam" id="PF22666">
    <property type="entry name" value="Glyco_hydro_2_N2"/>
    <property type="match status" value="1"/>
</dbReference>
<dbReference type="Gene3D" id="2.60.120.260">
    <property type="entry name" value="Galactose-binding domain-like"/>
    <property type="match status" value="1"/>
</dbReference>
<dbReference type="SUPFAM" id="SSF49785">
    <property type="entry name" value="Galactose-binding domain-like"/>
    <property type="match status" value="1"/>
</dbReference>